<dbReference type="PANTHER" id="PTHR48105">
    <property type="entry name" value="THIOREDOXIN REDUCTASE 1-RELATED-RELATED"/>
    <property type="match status" value="1"/>
</dbReference>
<sequence>MTAHIWDTIVIGGGAAGLSAAQMLGRSRRRTLVIDAGLPRNRFASHMHGVLGHDGLDPADLLARGRRELERYDVEIREGWVESVDDDGATLAVHTAGTVESARAVVLATGITDHLPDIPGLAERWGVTVAHCPYCHGWEVRDQRIGVLVSAAGQVHLAQMMRQLSARVTVFAQSRELVADEERSRLAARGVEVVDSAVVSVQGEGTAITHVVTANGARHELDAIFTGGVPEPHDGAVAALGLGRTDGPGTSLIAVAPDGATSHPRVWAAGNVVSPMDSVPMAASAGAVAGARINGFLVGEDVDLALHAGDEWRDVAPTEFWEQRYGASVPAWSGTVNATLADAVAGLAPGRSLDLGCGEGADAIHLALAGWDAHGVDISTRAIERARTAAAGAGAHASFEAADLSEWEADGSYDLVTASFFHSPVSLDRTAILRRASAAVAPGGHLLIITHAAAPPWADPAHVRHHTFLDAREEADALALDPQQWEEGRVELVERDATGPDGEPGHLTDGVVLLRRR</sequence>
<dbReference type="InterPro" id="IPR029063">
    <property type="entry name" value="SAM-dependent_MTases_sf"/>
</dbReference>
<dbReference type="GO" id="GO:0008168">
    <property type="term" value="F:methyltransferase activity"/>
    <property type="evidence" value="ECO:0007669"/>
    <property type="project" value="UniProtKB-KW"/>
</dbReference>
<evidence type="ECO:0000313" key="6">
    <source>
        <dbReference type="Proteomes" id="UP000652354"/>
    </source>
</evidence>
<dbReference type="GO" id="GO:0032259">
    <property type="term" value="P:methylation"/>
    <property type="evidence" value="ECO:0007669"/>
    <property type="project" value="UniProtKB-KW"/>
</dbReference>
<dbReference type="EMBL" id="BONR01000003">
    <property type="protein sequence ID" value="GIG54770.1"/>
    <property type="molecule type" value="Genomic_DNA"/>
</dbReference>
<accession>A0A919Q6L2</accession>
<organism evidence="5 6">
    <name type="scientific">Demequina activiva</name>
    <dbReference type="NCBI Taxonomy" id="1582364"/>
    <lineage>
        <taxon>Bacteria</taxon>
        <taxon>Bacillati</taxon>
        <taxon>Actinomycetota</taxon>
        <taxon>Actinomycetes</taxon>
        <taxon>Micrococcales</taxon>
        <taxon>Demequinaceae</taxon>
        <taxon>Demequina</taxon>
    </lineage>
</organism>
<proteinExistence type="predicted"/>
<feature type="domain" description="FAD/NAD(P)-binding" evidence="4">
    <location>
        <begin position="7"/>
        <end position="286"/>
    </location>
</feature>
<comment type="catalytic activity">
    <reaction evidence="3">
        <text>[thioredoxin]-dithiol + NADP(+) = [thioredoxin]-disulfide + NADPH + H(+)</text>
        <dbReference type="Rhea" id="RHEA:20345"/>
        <dbReference type="Rhea" id="RHEA-COMP:10698"/>
        <dbReference type="Rhea" id="RHEA-COMP:10700"/>
        <dbReference type="ChEBI" id="CHEBI:15378"/>
        <dbReference type="ChEBI" id="CHEBI:29950"/>
        <dbReference type="ChEBI" id="CHEBI:50058"/>
        <dbReference type="ChEBI" id="CHEBI:57783"/>
        <dbReference type="ChEBI" id="CHEBI:58349"/>
        <dbReference type="EC" id="1.8.1.9"/>
    </reaction>
</comment>
<dbReference type="AlphaFoldDB" id="A0A919Q6L2"/>
<dbReference type="SUPFAM" id="SSF53335">
    <property type="entry name" value="S-adenosyl-L-methionine-dependent methyltransferases"/>
    <property type="match status" value="1"/>
</dbReference>
<dbReference type="GO" id="GO:0004791">
    <property type="term" value="F:thioredoxin-disulfide reductase (NADPH) activity"/>
    <property type="evidence" value="ECO:0007669"/>
    <property type="project" value="UniProtKB-EC"/>
</dbReference>
<evidence type="ECO:0000256" key="2">
    <source>
        <dbReference type="ARBA" id="ARBA00023002"/>
    </source>
</evidence>
<dbReference type="InterPro" id="IPR023753">
    <property type="entry name" value="FAD/NAD-binding_dom"/>
</dbReference>
<comment type="caution">
    <text evidence="5">The sequence shown here is derived from an EMBL/GenBank/DDBJ whole genome shotgun (WGS) entry which is preliminary data.</text>
</comment>
<keyword evidence="5" id="KW-0489">Methyltransferase</keyword>
<gene>
    <name evidence="5" type="ORF">Dac01nite_15220</name>
</gene>
<dbReference type="InterPro" id="IPR036188">
    <property type="entry name" value="FAD/NAD-bd_sf"/>
</dbReference>
<keyword evidence="1" id="KW-0285">Flavoprotein</keyword>
<name>A0A919Q6L2_9MICO</name>
<dbReference type="RefSeq" id="WP_203655401.1">
    <property type="nucleotide sequence ID" value="NZ_BONR01000003.1"/>
</dbReference>
<dbReference type="SUPFAM" id="SSF51905">
    <property type="entry name" value="FAD/NAD(P)-binding domain"/>
    <property type="match status" value="1"/>
</dbReference>
<dbReference type="Gene3D" id="3.50.50.60">
    <property type="entry name" value="FAD/NAD(P)-binding domain"/>
    <property type="match status" value="2"/>
</dbReference>
<dbReference type="Gene3D" id="3.40.50.150">
    <property type="entry name" value="Vaccinia Virus protein VP39"/>
    <property type="match status" value="1"/>
</dbReference>
<dbReference type="Proteomes" id="UP000652354">
    <property type="component" value="Unassembled WGS sequence"/>
</dbReference>
<evidence type="ECO:0000313" key="5">
    <source>
        <dbReference type="EMBL" id="GIG54770.1"/>
    </source>
</evidence>
<keyword evidence="2" id="KW-0560">Oxidoreductase</keyword>
<dbReference type="PRINTS" id="PR00469">
    <property type="entry name" value="PNDRDTASEII"/>
</dbReference>
<dbReference type="PRINTS" id="PR00368">
    <property type="entry name" value="FADPNR"/>
</dbReference>
<dbReference type="CDD" id="cd02440">
    <property type="entry name" value="AdoMet_MTases"/>
    <property type="match status" value="1"/>
</dbReference>
<reference evidence="5" key="1">
    <citation type="submission" date="2021-01" db="EMBL/GenBank/DDBJ databases">
        <title>Whole genome shotgun sequence of Demequina activiva NBRC 110675.</title>
        <authorList>
            <person name="Komaki H."/>
            <person name="Tamura T."/>
        </authorList>
    </citation>
    <scope>NUCLEOTIDE SEQUENCE</scope>
    <source>
        <strain evidence="5">NBRC 110675</strain>
    </source>
</reference>
<keyword evidence="6" id="KW-1185">Reference proteome</keyword>
<dbReference type="Pfam" id="PF13489">
    <property type="entry name" value="Methyltransf_23"/>
    <property type="match status" value="1"/>
</dbReference>
<dbReference type="Pfam" id="PF07992">
    <property type="entry name" value="Pyr_redox_2"/>
    <property type="match status" value="1"/>
</dbReference>
<protein>
    <submittedName>
        <fullName evidence="5">Methyltransferase</fullName>
    </submittedName>
</protein>
<evidence type="ECO:0000259" key="4">
    <source>
        <dbReference type="Pfam" id="PF07992"/>
    </source>
</evidence>
<evidence type="ECO:0000256" key="3">
    <source>
        <dbReference type="ARBA" id="ARBA00048132"/>
    </source>
</evidence>
<evidence type="ECO:0000256" key="1">
    <source>
        <dbReference type="ARBA" id="ARBA00022630"/>
    </source>
</evidence>
<dbReference type="InterPro" id="IPR050097">
    <property type="entry name" value="Ferredoxin-NADP_redctase_2"/>
</dbReference>
<keyword evidence="5" id="KW-0808">Transferase</keyword>